<sequence length="209" mass="22727">MGIGDAAWTLRERCGAVRQGTKPSKHNKPWVATPRSVRAGFHLPHESGPGLAFQLVGARHHFIVGQNMRGPVFGIVAWGVLASWAGAVEPSVVEIYQATGSTQDTRTTDPGILCWGHEGVYHLEFRGSAATDVNFESARIYLRDGSGLDLADAPLLPKTNDKEGVASQHFEFYVAASVAPASYVMLERGDATYRIWIGRPKEEAPKQSE</sequence>
<organism evidence="1 2">
    <name type="scientific">Haloferula helveola</name>
    <dbReference type="NCBI Taxonomy" id="490095"/>
    <lineage>
        <taxon>Bacteria</taxon>
        <taxon>Pseudomonadati</taxon>
        <taxon>Verrucomicrobiota</taxon>
        <taxon>Verrucomicrobiia</taxon>
        <taxon>Verrucomicrobiales</taxon>
        <taxon>Verrucomicrobiaceae</taxon>
        <taxon>Haloferula</taxon>
    </lineage>
</organism>
<dbReference type="Proteomes" id="UP001374893">
    <property type="component" value="Chromosome"/>
</dbReference>
<accession>A0ABN6H3H6</accession>
<evidence type="ECO:0000313" key="2">
    <source>
        <dbReference type="Proteomes" id="UP001374893"/>
    </source>
</evidence>
<name>A0ABN6H3H6_9BACT</name>
<reference evidence="1 2" key="1">
    <citation type="submission" date="2021-06" db="EMBL/GenBank/DDBJ databases">
        <title>Complete genome of Haloferula helveola possessing various polysaccharide degrading enzymes.</title>
        <authorList>
            <person name="Takami H."/>
            <person name="Huang C."/>
            <person name="Hamasaki K."/>
        </authorList>
    </citation>
    <scope>NUCLEOTIDE SEQUENCE [LARGE SCALE GENOMIC DNA]</scope>
    <source>
        <strain evidence="1 2">CN-1</strain>
    </source>
</reference>
<proteinExistence type="predicted"/>
<protein>
    <submittedName>
        <fullName evidence="1">Uncharacterized protein</fullName>
    </submittedName>
</protein>
<gene>
    <name evidence="1" type="ORF">HAHE_08670</name>
</gene>
<keyword evidence="2" id="KW-1185">Reference proteome</keyword>
<dbReference type="EMBL" id="AP024702">
    <property type="protein sequence ID" value="BCX46959.1"/>
    <property type="molecule type" value="Genomic_DNA"/>
</dbReference>
<evidence type="ECO:0000313" key="1">
    <source>
        <dbReference type="EMBL" id="BCX46959.1"/>
    </source>
</evidence>